<reference evidence="2" key="1">
    <citation type="submission" date="2020-10" db="EMBL/GenBank/DDBJ databases">
        <authorList>
            <person name="Castelo-Branco R."/>
            <person name="Eusebio N."/>
            <person name="Adriana R."/>
            <person name="Vieira A."/>
            <person name="Brugerolle De Fraissinette N."/>
            <person name="Rezende De Castro R."/>
            <person name="Schneider M.P."/>
            <person name="Vasconcelos V."/>
            <person name="Leao P.N."/>
        </authorList>
    </citation>
    <scope>NUCLEOTIDE SEQUENCE</scope>
    <source>
        <strain evidence="2">LEGE 06105</strain>
    </source>
</reference>
<dbReference type="EMBL" id="JADEWL010000077">
    <property type="protein sequence ID" value="MBE9214921.1"/>
    <property type="molecule type" value="Genomic_DNA"/>
</dbReference>
<name>A0A8J7K1Q3_9CYAN</name>
<dbReference type="AlphaFoldDB" id="A0A8J7K1Q3"/>
<dbReference type="RefSeq" id="WP_193922888.1">
    <property type="nucleotide sequence ID" value="NZ_JADEWL010000077.1"/>
</dbReference>
<gene>
    <name evidence="2" type="ORF">IQ247_19965</name>
</gene>
<evidence type="ECO:0000313" key="3">
    <source>
        <dbReference type="Proteomes" id="UP000620559"/>
    </source>
</evidence>
<dbReference type="NCBIfam" id="NF038121">
    <property type="entry name" value="PEP_CTERM_LEVG"/>
    <property type="match status" value="1"/>
</dbReference>
<dbReference type="NCBIfam" id="TIGR02595">
    <property type="entry name" value="PEP_CTERM"/>
    <property type="match status" value="1"/>
</dbReference>
<feature type="signal peptide" evidence="1">
    <location>
        <begin position="1"/>
        <end position="25"/>
    </location>
</feature>
<feature type="chain" id="PRO_5035230966" evidence="1">
    <location>
        <begin position="26"/>
        <end position="259"/>
    </location>
</feature>
<sequence length="259" mass="27820">MGKFNIIAAIFGLGLGLAAAPAAHAASLIPSQEGEIILKNQGLFNDDSGYQCLAGENCIDTSKNGFSVTSLHYDFDNKSPIYGLSRLFVDQKGTENDYGSGIKFSAKDLGTNEGEGEFWLRSVAYEQGKDGKFNPAEKGELEVGRFLFEFSKEFDQIVLDLFDVEASGFSGILEVNGQKIEDMLLAAKPDGNTQTLTLKNVSSFVLQLGQPRTEGFSKTGDGVSLSAVKAVPEPTTTFSLGALAVAGMFGVKKRQKFKK</sequence>
<dbReference type="Proteomes" id="UP000620559">
    <property type="component" value="Unassembled WGS sequence"/>
</dbReference>
<evidence type="ECO:0000313" key="2">
    <source>
        <dbReference type="EMBL" id="MBE9214921.1"/>
    </source>
</evidence>
<proteinExistence type="predicted"/>
<comment type="caution">
    <text evidence="2">The sequence shown here is derived from an EMBL/GenBank/DDBJ whole genome shotgun (WGS) entry which is preliminary data.</text>
</comment>
<keyword evidence="1" id="KW-0732">Signal</keyword>
<organism evidence="2 3">
    <name type="scientific">Plectonema cf. radiosum LEGE 06105</name>
    <dbReference type="NCBI Taxonomy" id="945769"/>
    <lineage>
        <taxon>Bacteria</taxon>
        <taxon>Bacillati</taxon>
        <taxon>Cyanobacteriota</taxon>
        <taxon>Cyanophyceae</taxon>
        <taxon>Oscillatoriophycideae</taxon>
        <taxon>Oscillatoriales</taxon>
        <taxon>Microcoleaceae</taxon>
        <taxon>Plectonema</taxon>
    </lineage>
</organism>
<accession>A0A8J7K1Q3</accession>
<keyword evidence="3" id="KW-1185">Reference proteome</keyword>
<dbReference type="InterPro" id="IPR013424">
    <property type="entry name" value="Ice-binding_C"/>
</dbReference>
<evidence type="ECO:0000256" key="1">
    <source>
        <dbReference type="SAM" id="SignalP"/>
    </source>
</evidence>
<protein>
    <submittedName>
        <fullName evidence="2">LEVG family PEP-CTERM protein</fullName>
    </submittedName>
</protein>